<comment type="caution">
    <text evidence="2">The sequence shown here is derived from an EMBL/GenBank/DDBJ whole genome shotgun (WGS) entry which is preliminary data.</text>
</comment>
<proteinExistence type="predicted"/>
<feature type="region of interest" description="Disordered" evidence="1">
    <location>
        <begin position="538"/>
        <end position="587"/>
    </location>
</feature>
<evidence type="ECO:0000256" key="1">
    <source>
        <dbReference type="SAM" id="MobiDB-lite"/>
    </source>
</evidence>
<dbReference type="AlphaFoldDB" id="A0A818HLE4"/>
<dbReference type="InterPro" id="IPR027417">
    <property type="entry name" value="P-loop_NTPase"/>
</dbReference>
<reference evidence="2" key="1">
    <citation type="submission" date="2021-02" db="EMBL/GenBank/DDBJ databases">
        <authorList>
            <person name="Nowell W R."/>
        </authorList>
    </citation>
    <scope>NUCLEOTIDE SEQUENCE</scope>
</reference>
<evidence type="ECO:0000313" key="3">
    <source>
        <dbReference type="Proteomes" id="UP000663868"/>
    </source>
</evidence>
<dbReference type="SUPFAM" id="SSF52540">
    <property type="entry name" value="P-loop containing nucleoside triphosphate hydrolases"/>
    <property type="match status" value="1"/>
</dbReference>
<sequence>MAHDRNDPVCAGNFLHETEHINVLLIGRLQSGKSAVLRALEHSRYQTLESDLVETREPGGCRITLYVKVDEKFYQLNIIGTSCFGEVTKKNVPHERDDKVLLDLAQLCVKSSVTTLNCICFISDTVQTHQHNIDEFRQWMEFIGIEFSENSIMILPHTDHFSKHNAEEFDPDIATIMLLGNIRDDMHSNCRTSRSVPQLMPSFSMNDTMISPSFSSSQNFRTPITSQQTMMNYARMSYRYTTVTLLSMRPPPETTIFPDHLIERRFLDDENYIDLDRMLNEKAGKFRLDSYGIRDGAGDGPILPTRMHKYDYSDPVIVEKVKNRRPKDPLTPHQVAALTSVVTRHQPSAVPTSLLSTPHQNSPSPVWIDDYSHRQAQNQRNTNRYHQPSMPYQRQNLNQSEIHSKPIRSLLPNYRSNNEQNPNTNPILQRLFQAQHHQQNRNEIENQQSSPYINNLLSTSEHYHNGLSAFCTPTTPEPSNSYNSNTFAWPFSTNQNQKNVTHPLHIPMATQTTVKQNQDVLAQLVTDQLRCSTSIQTPSTPIIDINKSNNSNRDNTNDDDDDFYSAPPSPTQQNDSLPSLFDTSNNPEHTRIYNQAVLLNSLIRNTVNENNIQNSSSNESCFTNDTQSTNWNQEQNESYTEMNNLIRLLSPGVKNITQQELLQYLEQGCSNEREQMLHLIETLNINEQNSLKPILVRLINEQLNIMKNQKQTQQGNSLLIPEEYSQETRSPLESWFGSSIYTNAYPRMPSGSVVSAYDLEEARLAQKK</sequence>
<organism evidence="2 3">
    <name type="scientific">Adineta steineri</name>
    <dbReference type="NCBI Taxonomy" id="433720"/>
    <lineage>
        <taxon>Eukaryota</taxon>
        <taxon>Metazoa</taxon>
        <taxon>Spiralia</taxon>
        <taxon>Gnathifera</taxon>
        <taxon>Rotifera</taxon>
        <taxon>Eurotatoria</taxon>
        <taxon>Bdelloidea</taxon>
        <taxon>Adinetida</taxon>
        <taxon>Adinetidae</taxon>
        <taxon>Adineta</taxon>
    </lineage>
</organism>
<name>A0A818HLE4_9BILA</name>
<accession>A0A818HLE4</accession>
<evidence type="ECO:0000313" key="2">
    <source>
        <dbReference type="EMBL" id="CAF3506114.1"/>
    </source>
</evidence>
<dbReference type="EMBL" id="CAJOBB010000007">
    <property type="protein sequence ID" value="CAF3506114.1"/>
    <property type="molecule type" value="Genomic_DNA"/>
</dbReference>
<feature type="compositionally biased region" description="Polar residues" evidence="1">
    <location>
        <begin position="571"/>
        <end position="587"/>
    </location>
</feature>
<protein>
    <submittedName>
        <fullName evidence="2">Uncharacterized protein</fullName>
    </submittedName>
</protein>
<gene>
    <name evidence="2" type="ORF">KXQ929_LOCUS338</name>
</gene>
<dbReference type="Proteomes" id="UP000663868">
    <property type="component" value="Unassembled WGS sequence"/>
</dbReference>
<feature type="compositionally biased region" description="Low complexity" evidence="1">
    <location>
        <begin position="542"/>
        <end position="554"/>
    </location>
</feature>